<feature type="transmembrane region" description="Helical" evidence="1">
    <location>
        <begin position="310"/>
        <end position="327"/>
    </location>
</feature>
<evidence type="ECO:0008006" key="4">
    <source>
        <dbReference type="Google" id="ProtNLM"/>
    </source>
</evidence>
<evidence type="ECO:0000313" key="2">
    <source>
        <dbReference type="EMBL" id="ANN14781.1"/>
    </source>
</evidence>
<feature type="transmembrane region" description="Helical" evidence="1">
    <location>
        <begin position="195"/>
        <end position="218"/>
    </location>
</feature>
<feature type="transmembrane region" description="Helical" evidence="1">
    <location>
        <begin position="334"/>
        <end position="352"/>
    </location>
</feature>
<dbReference type="Proteomes" id="UP000093695">
    <property type="component" value="Chromosome"/>
</dbReference>
<organism evidence="2 3">
    <name type="scientific">Amycolatopsis orientalis</name>
    <name type="common">Nocardia orientalis</name>
    <dbReference type="NCBI Taxonomy" id="31958"/>
    <lineage>
        <taxon>Bacteria</taxon>
        <taxon>Bacillati</taxon>
        <taxon>Actinomycetota</taxon>
        <taxon>Actinomycetes</taxon>
        <taxon>Pseudonocardiales</taxon>
        <taxon>Pseudonocardiaceae</taxon>
        <taxon>Amycolatopsis</taxon>
    </lineage>
</organism>
<dbReference type="eggNOG" id="COG4346">
    <property type="taxonomic scope" value="Bacteria"/>
</dbReference>
<keyword evidence="1" id="KW-0472">Membrane</keyword>
<keyword evidence="1" id="KW-0812">Transmembrane</keyword>
<dbReference type="STRING" id="31958.SD37_03360"/>
<feature type="transmembrane region" description="Helical" evidence="1">
    <location>
        <begin position="252"/>
        <end position="273"/>
    </location>
</feature>
<keyword evidence="1" id="KW-1133">Transmembrane helix</keyword>
<feature type="transmembrane region" description="Helical" evidence="1">
    <location>
        <begin position="285"/>
        <end position="304"/>
    </location>
</feature>
<feature type="transmembrane region" description="Helical" evidence="1">
    <location>
        <begin position="127"/>
        <end position="155"/>
    </location>
</feature>
<feature type="transmembrane region" description="Helical" evidence="1">
    <location>
        <begin position="20"/>
        <end position="38"/>
    </location>
</feature>
<accession>A0A193BRF2</accession>
<gene>
    <name evidence="2" type="ORF">SD37_03360</name>
</gene>
<dbReference type="AlphaFoldDB" id="A0A193BRF2"/>
<keyword evidence="3" id="KW-1185">Reference proteome</keyword>
<feature type="transmembrane region" description="Helical" evidence="1">
    <location>
        <begin position="87"/>
        <end position="106"/>
    </location>
</feature>
<dbReference type="KEGG" id="aori:SD37_03360"/>
<dbReference type="RefSeq" id="WP_044853783.1">
    <property type="nucleotide sequence ID" value="NZ_CP016174.1"/>
</dbReference>
<protein>
    <recommendedName>
        <fullName evidence="4">Glycosyltransferase RgtA/B/C/D-like domain-containing protein</fullName>
    </recommendedName>
</protein>
<feature type="transmembrane region" description="Helical" evidence="1">
    <location>
        <begin position="161"/>
        <end position="188"/>
    </location>
</feature>
<sequence length="490" mass="51790">MIMEQVRTTDNQATSWRLPLSVAVLSAVVFLLARPHLIDDTFITLAYARNVAFHGHWGLLADATSNTATSPANVLILAALTIFVRDAVFAAGVLFVLCQVLLALGLRRLGAAAGLPPRFPALTLAALTANPLLLSSIGLEVALGAAVLGWLTVFAVEKNPFAFGLTAGLLVLVRLDLIVFAVVLFVFLRPGTGRALLGAGLITLPWFGFSWVVLGAAVPDTVVIKTLQGAQHAWGAWNFGNGPLFYARSSPVMAALAFLPAALAVLAVVTPAVRRRRIPAGLRPFVLLALGGLLYHLGYVLLAVPPYHWYYGPGLTAATVFVCAVAVSHRITAGGVLALIVAGAIAYAAAGLPRTYAPLTSNYTSSAQYARIGAELGTLAGGRSVGSAGEIGVLAYSCGCPVVDVFSDRGLLPAAIAARGEENRWIRAMLRVNYAFFDFDVRPRRPELVLRRLAAPPPDALAHWTLDAPTLGKQELYLVPNPGLRETGRG</sequence>
<evidence type="ECO:0000313" key="3">
    <source>
        <dbReference type="Proteomes" id="UP000093695"/>
    </source>
</evidence>
<name>A0A193BRF2_AMYOR</name>
<evidence type="ECO:0000256" key="1">
    <source>
        <dbReference type="SAM" id="Phobius"/>
    </source>
</evidence>
<reference evidence="2 3" key="1">
    <citation type="journal article" date="2015" name="Genome Announc.">
        <title>Draft Genome Sequence of Norvancomycin-Producing Strain Amycolatopsis orientalis CPCC200066.</title>
        <authorList>
            <person name="Lei X."/>
            <person name="Yuan F."/>
            <person name="Shi Y."/>
            <person name="Li X."/>
            <person name="Wang L."/>
            <person name="Hong B."/>
        </authorList>
    </citation>
    <scope>NUCLEOTIDE SEQUENCE [LARGE SCALE GENOMIC DNA]</scope>
    <source>
        <strain evidence="2 3">B-37</strain>
    </source>
</reference>
<proteinExistence type="predicted"/>
<dbReference type="EMBL" id="CP016174">
    <property type="protein sequence ID" value="ANN14781.1"/>
    <property type="molecule type" value="Genomic_DNA"/>
</dbReference>